<accession>A0ABS2L8I2</accession>
<dbReference type="InterPro" id="IPR032466">
    <property type="entry name" value="Metal_Hydrolase"/>
</dbReference>
<dbReference type="PANTHER" id="PTHR43135">
    <property type="entry name" value="ALPHA-D-RIBOSE 1-METHYLPHOSPHONATE 5-TRIPHOSPHATE DIPHOSPHATASE"/>
    <property type="match status" value="1"/>
</dbReference>
<protein>
    <recommendedName>
        <fullName evidence="3">Amidohydrolase</fullName>
    </recommendedName>
</protein>
<organism evidence="1 2">
    <name type="scientific">Subtercola frigoramans</name>
    <dbReference type="NCBI Taxonomy" id="120298"/>
    <lineage>
        <taxon>Bacteria</taxon>
        <taxon>Bacillati</taxon>
        <taxon>Actinomycetota</taxon>
        <taxon>Actinomycetes</taxon>
        <taxon>Micrococcales</taxon>
        <taxon>Microbacteriaceae</taxon>
        <taxon>Subtercola</taxon>
    </lineage>
</organism>
<sequence>MSTRTQPGAVSYFTTDDAFLSTPGGPAAFVGASVFRLNDGVVAYVAPVGEATVAPTEVVAHLPGTLFGGFSDSHVHLGLIDPAGLAPGGVARVVDLGWMPDLKTDYGIDVAFAGAFLTAPGGYPSRQSWAPEGACLEIRTADESARALARLAAAGASVIKLTLNSVAGPVFDDALLEAIIRQAHALGVPVVAHAEGEGQAWRAAQAGVDYFAHTPFTERLTDDQLASIATTAAFISTLDIHGYGTPTPGFEIALDNLARFAALGGRVVYGTDLGNGPLPVGLNERELGALAAAGLGQQALVSALTARIGNPGGSSGHRLSYIEGPVNHDPSATASWLSGATVLNIAHIEEIFA</sequence>
<dbReference type="SUPFAM" id="SSF51556">
    <property type="entry name" value="Metallo-dependent hydrolases"/>
    <property type="match status" value="1"/>
</dbReference>
<dbReference type="PANTHER" id="PTHR43135:SF3">
    <property type="entry name" value="ALPHA-D-RIBOSE 1-METHYLPHOSPHONATE 5-TRIPHOSPHATE DIPHOSPHATASE"/>
    <property type="match status" value="1"/>
</dbReference>
<reference evidence="1 2" key="1">
    <citation type="submission" date="2021-01" db="EMBL/GenBank/DDBJ databases">
        <title>Sequencing the genomes of 1000 actinobacteria strains.</title>
        <authorList>
            <person name="Klenk H.-P."/>
        </authorList>
    </citation>
    <scope>NUCLEOTIDE SEQUENCE [LARGE SCALE GENOMIC DNA]</scope>
    <source>
        <strain evidence="1 2">DSM 13057</strain>
    </source>
</reference>
<proteinExistence type="predicted"/>
<evidence type="ECO:0000313" key="1">
    <source>
        <dbReference type="EMBL" id="MBM7473030.1"/>
    </source>
</evidence>
<dbReference type="InterPro" id="IPR051781">
    <property type="entry name" value="Metallo-dep_Hydrolase"/>
</dbReference>
<evidence type="ECO:0008006" key="3">
    <source>
        <dbReference type="Google" id="ProtNLM"/>
    </source>
</evidence>
<keyword evidence="2" id="KW-1185">Reference proteome</keyword>
<name>A0ABS2L8I2_9MICO</name>
<gene>
    <name evidence="1" type="ORF">JOE66_002664</name>
</gene>
<evidence type="ECO:0000313" key="2">
    <source>
        <dbReference type="Proteomes" id="UP000776164"/>
    </source>
</evidence>
<dbReference type="Gene3D" id="3.20.20.140">
    <property type="entry name" value="Metal-dependent hydrolases"/>
    <property type="match status" value="1"/>
</dbReference>
<comment type="caution">
    <text evidence="1">The sequence shown here is derived from an EMBL/GenBank/DDBJ whole genome shotgun (WGS) entry which is preliminary data.</text>
</comment>
<dbReference type="EMBL" id="JAFBBU010000001">
    <property type="protein sequence ID" value="MBM7473030.1"/>
    <property type="molecule type" value="Genomic_DNA"/>
</dbReference>
<dbReference type="RefSeq" id="WP_205110186.1">
    <property type="nucleotide sequence ID" value="NZ_BAAAHT010000003.1"/>
</dbReference>
<dbReference type="Proteomes" id="UP000776164">
    <property type="component" value="Unassembled WGS sequence"/>
</dbReference>